<dbReference type="Pfam" id="PF01624">
    <property type="entry name" value="MutS_I"/>
    <property type="match status" value="1"/>
</dbReference>
<dbReference type="Gene3D" id="3.30.420.110">
    <property type="entry name" value="MutS, connector domain"/>
    <property type="match status" value="1"/>
</dbReference>
<evidence type="ECO:0000313" key="13">
    <source>
        <dbReference type="Proteomes" id="UP000824099"/>
    </source>
</evidence>
<dbReference type="GO" id="GO:0005524">
    <property type="term" value="F:ATP binding"/>
    <property type="evidence" value="ECO:0007669"/>
    <property type="project" value="UniProtKB-UniRule"/>
</dbReference>
<dbReference type="PANTHER" id="PTHR11361:SF34">
    <property type="entry name" value="DNA MISMATCH REPAIR PROTEIN MSH1, MITOCHONDRIAL"/>
    <property type="match status" value="1"/>
</dbReference>
<protein>
    <recommendedName>
        <fullName evidence="2 9">DNA mismatch repair protein MutS</fullName>
    </recommendedName>
</protein>
<dbReference type="GO" id="GO:0003684">
    <property type="term" value="F:damaged DNA binding"/>
    <property type="evidence" value="ECO:0007669"/>
    <property type="project" value="UniProtKB-UniRule"/>
</dbReference>
<keyword evidence="5 9" id="KW-0067">ATP-binding</keyword>
<dbReference type="InterPro" id="IPR036678">
    <property type="entry name" value="MutS_con_dom_sf"/>
</dbReference>
<dbReference type="SMART" id="SM00534">
    <property type="entry name" value="MUTSac"/>
    <property type="match status" value="1"/>
</dbReference>
<dbReference type="SUPFAM" id="SSF48334">
    <property type="entry name" value="DNA repair protein MutS, domain III"/>
    <property type="match status" value="1"/>
</dbReference>
<comment type="function">
    <text evidence="8 9">This protein is involved in the repair of mismatches in DNA. It is possible that it carries out the mismatch recognition step. This protein has a weak ATPase activity.</text>
</comment>
<dbReference type="InterPro" id="IPR007860">
    <property type="entry name" value="DNA_mmatch_repair_MutS_con_dom"/>
</dbReference>
<proteinExistence type="inferred from homology"/>
<dbReference type="Pfam" id="PF00488">
    <property type="entry name" value="MutS_V"/>
    <property type="match status" value="1"/>
</dbReference>
<dbReference type="InterPro" id="IPR007695">
    <property type="entry name" value="DNA_mismatch_repair_MutS-lik_N"/>
</dbReference>
<evidence type="ECO:0000256" key="9">
    <source>
        <dbReference type="HAMAP-Rule" id="MF_00096"/>
    </source>
</evidence>
<dbReference type="NCBIfam" id="NF003810">
    <property type="entry name" value="PRK05399.1"/>
    <property type="match status" value="1"/>
</dbReference>
<dbReference type="SMART" id="SM00533">
    <property type="entry name" value="MUTSd"/>
    <property type="match status" value="1"/>
</dbReference>
<keyword evidence="7 9" id="KW-0234">DNA repair</keyword>
<organism evidence="12 13">
    <name type="scientific">Candidatus Avacidaminococcus intestinavium</name>
    <dbReference type="NCBI Taxonomy" id="2840684"/>
    <lineage>
        <taxon>Bacteria</taxon>
        <taxon>Bacillati</taxon>
        <taxon>Bacillota</taxon>
        <taxon>Negativicutes</taxon>
        <taxon>Acidaminococcales</taxon>
        <taxon>Acidaminococcaceae</taxon>
        <taxon>Acidaminococcaceae incertae sedis</taxon>
        <taxon>Candidatus Avacidaminococcus</taxon>
    </lineage>
</organism>
<comment type="similarity">
    <text evidence="1 9 10">Belongs to the DNA mismatch repair MutS family.</text>
</comment>
<name>A0A9D1SLJ7_9FIRM</name>
<keyword evidence="6 9" id="KW-0238">DNA-binding</keyword>
<dbReference type="FunFam" id="3.40.1170.10:FF:000001">
    <property type="entry name" value="DNA mismatch repair protein MutS"/>
    <property type="match status" value="1"/>
</dbReference>
<dbReference type="Gene3D" id="3.40.50.300">
    <property type="entry name" value="P-loop containing nucleotide triphosphate hydrolases"/>
    <property type="match status" value="1"/>
</dbReference>
<dbReference type="AlphaFoldDB" id="A0A9D1SLJ7"/>
<dbReference type="PIRSF" id="PIRSF037677">
    <property type="entry name" value="DNA_mis_repair_Msh6"/>
    <property type="match status" value="1"/>
</dbReference>
<gene>
    <name evidence="9 12" type="primary">mutS</name>
    <name evidence="12" type="ORF">IAB06_06690</name>
</gene>
<dbReference type="FunFam" id="3.40.50.300:FF:000870">
    <property type="entry name" value="MutS protein homolog 4"/>
    <property type="match status" value="1"/>
</dbReference>
<dbReference type="NCBIfam" id="TIGR01070">
    <property type="entry name" value="mutS1"/>
    <property type="match status" value="1"/>
</dbReference>
<feature type="domain" description="DNA mismatch repair proteins mutS family" evidence="11">
    <location>
        <begin position="689"/>
        <end position="705"/>
    </location>
</feature>
<dbReference type="GO" id="GO:0140664">
    <property type="term" value="F:ATP-dependent DNA damage sensor activity"/>
    <property type="evidence" value="ECO:0007669"/>
    <property type="project" value="InterPro"/>
</dbReference>
<reference evidence="12" key="1">
    <citation type="submission" date="2020-10" db="EMBL/GenBank/DDBJ databases">
        <authorList>
            <person name="Gilroy R."/>
        </authorList>
    </citation>
    <scope>NUCLEOTIDE SEQUENCE</scope>
    <source>
        <strain evidence="12">CHK160-1198</strain>
    </source>
</reference>
<dbReference type="InterPro" id="IPR007696">
    <property type="entry name" value="DNA_mismatch_repair_MutS_core"/>
</dbReference>
<dbReference type="SUPFAM" id="SSF55271">
    <property type="entry name" value="DNA repair protein MutS, domain I"/>
    <property type="match status" value="1"/>
</dbReference>
<dbReference type="PROSITE" id="PS00486">
    <property type="entry name" value="DNA_MISMATCH_REPAIR_2"/>
    <property type="match status" value="1"/>
</dbReference>
<dbReference type="InterPro" id="IPR045076">
    <property type="entry name" value="MutS"/>
</dbReference>
<feature type="binding site" evidence="9">
    <location>
        <begin position="615"/>
        <end position="622"/>
    </location>
    <ligand>
        <name>ATP</name>
        <dbReference type="ChEBI" id="CHEBI:30616"/>
    </ligand>
</feature>
<reference evidence="12" key="2">
    <citation type="journal article" date="2021" name="PeerJ">
        <title>Extensive microbial diversity within the chicken gut microbiome revealed by metagenomics and culture.</title>
        <authorList>
            <person name="Gilroy R."/>
            <person name="Ravi A."/>
            <person name="Getino M."/>
            <person name="Pursley I."/>
            <person name="Horton D.L."/>
            <person name="Alikhan N.F."/>
            <person name="Baker D."/>
            <person name="Gharbi K."/>
            <person name="Hall N."/>
            <person name="Watson M."/>
            <person name="Adriaenssens E.M."/>
            <person name="Foster-Nyarko E."/>
            <person name="Jarju S."/>
            <person name="Secka A."/>
            <person name="Antonio M."/>
            <person name="Oren A."/>
            <person name="Chaudhuri R.R."/>
            <person name="La Ragione R."/>
            <person name="Hildebrand F."/>
            <person name="Pallen M.J."/>
        </authorList>
    </citation>
    <scope>NUCLEOTIDE SEQUENCE</scope>
    <source>
        <strain evidence="12">CHK160-1198</strain>
    </source>
</reference>
<dbReference type="HAMAP" id="MF_00096">
    <property type="entry name" value="MutS"/>
    <property type="match status" value="1"/>
</dbReference>
<evidence type="ECO:0000256" key="1">
    <source>
        <dbReference type="ARBA" id="ARBA00006271"/>
    </source>
</evidence>
<sequence length="864" mass="97640">MSNVQYTPMVKQYLDVKNEHPNELLFFRLGDFYELFFDDAIIASRELNITLTGRAGGLEERIPMCGVPYHSVEGYIAKLIQKGYRIAICEQVEDPKVAKGIVKREVIKIITPGTALTEQLLEDNANRFLASLLQLNTDVCVTFVDVTTGECLWFYATGAESEDAVFEQITRLQPAEIILPQTADYKEKYIKRLEQCLPKCLVTCFDEVAGTEYCHAHFGDTKNLPSLVLQTVELMLNYLHETVKADLGNINVLNKIAKEEFMNLDFAAIRNLELIKNMRDGSKAGTLLGVLDYTSTNMGARKLRQWIECPLLDVPSIINRQDAVESLLINVSMREALLDNLKQIADLERIMARIELGTANARDLVALRNSLAVLPVIKEILDHDKAKLLQQNSADMSAHLDIFELLNKAIIDEPPVSIREGGMIKTGYHKELDELHSIAKDNKIWLRDFEIKVKESTGIKNLKVNYNKVFGYYIEVSKGSIGLVPDYFIRKQTLVNAERYIIPELKEYENKILSAKEKIQELEYFLFTEIKDFIRKQIVSVQNTAKAISNIDALLSLALVAFKNNYVRPELNNKQEIIIKDGRHPVIEQLLKREIFVPNDTLLDNDEQKIIVITGPNMAGKSTYMRQVALLVLMTQLGAFIPARSANICPVDKIFTRVGASDDLATGQSTFMMEMNEVAQILKYATANSLIILDEVGRGTSTFDGMSIAKAVVEYISKNIKAKTLFATHYHQLIELEAELHGVKNYSVAVKERGQEIAFLRRIIPGGTDKSYGIHVAELAGLPKKMINRAKEILQEYDAQNNIKQSALPTLETKSTIRETQFSLFDNSLNKRLLELDLMTMTPLEALNELYKLQEEAKKEGGRN</sequence>
<evidence type="ECO:0000256" key="4">
    <source>
        <dbReference type="ARBA" id="ARBA00022763"/>
    </source>
</evidence>
<accession>A0A9D1SLJ7</accession>
<dbReference type="EMBL" id="DVNI01000110">
    <property type="protein sequence ID" value="HIU64701.1"/>
    <property type="molecule type" value="Genomic_DNA"/>
</dbReference>
<evidence type="ECO:0000256" key="3">
    <source>
        <dbReference type="ARBA" id="ARBA00022741"/>
    </source>
</evidence>
<evidence type="ECO:0000256" key="6">
    <source>
        <dbReference type="ARBA" id="ARBA00023125"/>
    </source>
</evidence>
<evidence type="ECO:0000256" key="5">
    <source>
        <dbReference type="ARBA" id="ARBA00022840"/>
    </source>
</evidence>
<dbReference type="Gene3D" id="1.10.1420.10">
    <property type="match status" value="2"/>
</dbReference>
<evidence type="ECO:0000256" key="10">
    <source>
        <dbReference type="RuleBase" id="RU003756"/>
    </source>
</evidence>
<dbReference type="GO" id="GO:0006298">
    <property type="term" value="P:mismatch repair"/>
    <property type="evidence" value="ECO:0007669"/>
    <property type="project" value="UniProtKB-UniRule"/>
</dbReference>
<dbReference type="Pfam" id="PF05192">
    <property type="entry name" value="MutS_III"/>
    <property type="match status" value="1"/>
</dbReference>
<dbReference type="InterPro" id="IPR016151">
    <property type="entry name" value="DNA_mismatch_repair_MutS_N"/>
</dbReference>
<evidence type="ECO:0000259" key="11">
    <source>
        <dbReference type="PROSITE" id="PS00486"/>
    </source>
</evidence>
<keyword evidence="4 9" id="KW-0227">DNA damage</keyword>
<dbReference type="InterPro" id="IPR000432">
    <property type="entry name" value="DNA_mismatch_repair_MutS_C"/>
</dbReference>
<dbReference type="InterPro" id="IPR017261">
    <property type="entry name" value="DNA_mismatch_repair_MutS/MSH"/>
</dbReference>
<keyword evidence="3 9" id="KW-0547">Nucleotide-binding</keyword>
<dbReference type="Proteomes" id="UP000824099">
    <property type="component" value="Unassembled WGS sequence"/>
</dbReference>
<dbReference type="CDD" id="cd03284">
    <property type="entry name" value="ABC_MutS1"/>
    <property type="match status" value="1"/>
</dbReference>
<dbReference type="PANTHER" id="PTHR11361">
    <property type="entry name" value="DNA MISMATCH REPAIR PROTEIN MUTS FAMILY MEMBER"/>
    <property type="match status" value="1"/>
</dbReference>
<dbReference type="InterPro" id="IPR036187">
    <property type="entry name" value="DNA_mismatch_repair_MutS_sf"/>
</dbReference>
<evidence type="ECO:0000256" key="8">
    <source>
        <dbReference type="ARBA" id="ARBA00024647"/>
    </source>
</evidence>
<dbReference type="InterPro" id="IPR027417">
    <property type="entry name" value="P-loop_NTPase"/>
</dbReference>
<evidence type="ECO:0000256" key="2">
    <source>
        <dbReference type="ARBA" id="ARBA00021982"/>
    </source>
</evidence>
<evidence type="ECO:0000313" key="12">
    <source>
        <dbReference type="EMBL" id="HIU64701.1"/>
    </source>
</evidence>
<dbReference type="InterPro" id="IPR005748">
    <property type="entry name" value="DNA_mismatch_repair_MutS"/>
</dbReference>
<evidence type="ECO:0000256" key="7">
    <source>
        <dbReference type="ARBA" id="ARBA00023204"/>
    </source>
</evidence>
<dbReference type="SUPFAM" id="SSF53150">
    <property type="entry name" value="DNA repair protein MutS, domain II"/>
    <property type="match status" value="1"/>
</dbReference>
<dbReference type="FunFam" id="1.10.1420.10:FF:000001">
    <property type="entry name" value="DNA mismatch repair protein MutS"/>
    <property type="match status" value="1"/>
</dbReference>
<dbReference type="GO" id="GO:0005829">
    <property type="term" value="C:cytosol"/>
    <property type="evidence" value="ECO:0007669"/>
    <property type="project" value="TreeGrafter"/>
</dbReference>
<dbReference type="InterPro" id="IPR007861">
    <property type="entry name" value="DNA_mismatch_repair_MutS_clamp"/>
</dbReference>
<dbReference type="Pfam" id="PF05188">
    <property type="entry name" value="MutS_II"/>
    <property type="match status" value="1"/>
</dbReference>
<dbReference type="Pfam" id="PF05190">
    <property type="entry name" value="MutS_IV"/>
    <property type="match status" value="1"/>
</dbReference>
<dbReference type="GO" id="GO:0030983">
    <property type="term" value="F:mismatched DNA binding"/>
    <property type="evidence" value="ECO:0007669"/>
    <property type="project" value="InterPro"/>
</dbReference>
<comment type="caution">
    <text evidence="12">The sequence shown here is derived from an EMBL/GenBank/DDBJ whole genome shotgun (WGS) entry which is preliminary data.</text>
</comment>
<dbReference type="SUPFAM" id="SSF52540">
    <property type="entry name" value="P-loop containing nucleoside triphosphate hydrolases"/>
    <property type="match status" value="1"/>
</dbReference>
<dbReference type="Gene3D" id="3.40.1170.10">
    <property type="entry name" value="DNA repair protein MutS, domain I"/>
    <property type="match status" value="1"/>
</dbReference>